<organism evidence="3 4">
    <name type="scientific">Petrolisthes cinctipes</name>
    <name type="common">Flat porcelain crab</name>
    <dbReference type="NCBI Taxonomy" id="88211"/>
    <lineage>
        <taxon>Eukaryota</taxon>
        <taxon>Metazoa</taxon>
        <taxon>Ecdysozoa</taxon>
        <taxon>Arthropoda</taxon>
        <taxon>Crustacea</taxon>
        <taxon>Multicrustacea</taxon>
        <taxon>Malacostraca</taxon>
        <taxon>Eumalacostraca</taxon>
        <taxon>Eucarida</taxon>
        <taxon>Decapoda</taxon>
        <taxon>Pleocyemata</taxon>
        <taxon>Anomura</taxon>
        <taxon>Galatheoidea</taxon>
        <taxon>Porcellanidae</taxon>
        <taxon>Petrolisthes</taxon>
    </lineage>
</organism>
<evidence type="ECO:0000259" key="2">
    <source>
        <dbReference type="Pfam" id="PF05729"/>
    </source>
</evidence>
<feature type="compositionally biased region" description="Basic and acidic residues" evidence="1">
    <location>
        <begin position="1"/>
        <end position="74"/>
    </location>
</feature>
<dbReference type="SUPFAM" id="SSF52540">
    <property type="entry name" value="P-loop containing nucleoside triphosphate hydrolases"/>
    <property type="match status" value="1"/>
</dbReference>
<evidence type="ECO:0000256" key="1">
    <source>
        <dbReference type="SAM" id="MobiDB-lite"/>
    </source>
</evidence>
<dbReference type="InterPro" id="IPR027417">
    <property type="entry name" value="P-loop_NTPase"/>
</dbReference>
<accession>A0AAE1BI97</accession>
<proteinExistence type="predicted"/>
<sequence length="842" mass="94630">MEERKESVKEVKTSGKDDVLNGAKGERDGERKGECDGESKCEKNGQKQDERETGRDGERECESGGGDVRSKERENDESDDEERDNDDDNTCGRVCLVSGECGSGRSSLATLLATSWGCMDQQIPGLTQFQATIVTSSRALTNASRKCCLTKVLLPLSSLTHGTHNIHTWLLSSPVLLIIDDADHMDEKRAAEINRLVSQSEALSVMLLTEPTASEKKLSGIFSGLVSSRLYLHGYDREELLIVARDYLAEFSPTTDFKILKKFLTKNMCRLIKAVRFPRCLIQLCQAFASDAELVSEASTTTDLLWQLTWWGINKILESLPKEDNSRKKGEAWMMAAGRAAAHALRANTRLEGTHITELQQATSKLFTSKQAAQLLPTVLAVRRYHGCLQTDYTSQHSLQEQFLAAWYSGHQVVCGRSLHSIVGRPGGVGQVALFMGGLIPKVRREKGGLLQELDERRLVCAILNHTEVSSENLEFNFDLVVEVKATPQLLEYIVEGSEYPDEWNISVATVQLTPIQALLLNVSPTRIFLNVEKYKIYSELSIVIEFLLRVDIWVWLDSVSQFRYGDPGKLDRVVKGFLNDKAVTKVDLLCGCLSSRVLKELPSHPAMTHLVYLKLRVLDIAMLTTTLLTNKYLPKLLWLEVKIDFPILDLPEEKVRALPSCTAEMMDIHLQGVQDNEVSKLSTLLASIHTHYSGIHLHHTTLIPEGVYALLKQLHKLGVTLKSPSASRAKFRRWYYPQLSSCDPNTDINDQLALELLGFDDRIYYANHHIYSSCYAVTIDAWNLMNFLEEAEEIVHFTYTTTNLEFTKQLDGSVTVHQHTDDQHDHHNNNNNNNTAATKHT</sequence>
<evidence type="ECO:0000313" key="3">
    <source>
        <dbReference type="EMBL" id="KAK3850194.1"/>
    </source>
</evidence>
<feature type="region of interest" description="Disordered" evidence="1">
    <location>
        <begin position="817"/>
        <end position="842"/>
    </location>
</feature>
<dbReference type="Gene3D" id="3.40.50.300">
    <property type="entry name" value="P-loop containing nucleotide triphosphate hydrolases"/>
    <property type="match status" value="1"/>
</dbReference>
<dbReference type="EMBL" id="JAWQEG010008497">
    <property type="protein sequence ID" value="KAK3850194.1"/>
    <property type="molecule type" value="Genomic_DNA"/>
</dbReference>
<feature type="region of interest" description="Disordered" evidence="1">
    <location>
        <begin position="1"/>
        <end position="89"/>
    </location>
</feature>
<name>A0AAE1BI97_PETCI</name>
<feature type="domain" description="NACHT" evidence="2">
    <location>
        <begin position="93"/>
        <end position="240"/>
    </location>
</feature>
<protein>
    <recommendedName>
        <fullName evidence="2">NACHT domain-containing protein</fullName>
    </recommendedName>
</protein>
<dbReference type="Pfam" id="PF05729">
    <property type="entry name" value="NACHT"/>
    <property type="match status" value="1"/>
</dbReference>
<reference evidence="3" key="1">
    <citation type="submission" date="2023-10" db="EMBL/GenBank/DDBJ databases">
        <title>Genome assemblies of two species of porcelain crab, Petrolisthes cinctipes and Petrolisthes manimaculis (Anomura: Porcellanidae).</title>
        <authorList>
            <person name="Angst P."/>
        </authorList>
    </citation>
    <scope>NUCLEOTIDE SEQUENCE</scope>
    <source>
        <strain evidence="3">PB745_01</strain>
        <tissue evidence="3">Gill</tissue>
    </source>
</reference>
<feature type="compositionally biased region" description="Acidic residues" evidence="1">
    <location>
        <begin position="75"/>
        <end position="89"/>
    </location>
</feature>
<comment type="caution">
    <text evidence="3">The sequence shown here is derived from an EMBL/GenBank/DDBJ whole genome shotgun (WGS) entry which is preliminary data.</text>
</comment>
<gene>
    <name evidence="3" type="ORF">Pcinc_043084</name>
</gene>
<dbReference type="AlphaFoldDB" id="A0AAE1BI97"/>
<dbReference type="Proteomes" id="UP001286313">
    <property type="component" value="Unassembled WGS sequence"/>
</dbReference>
<evidence type="ECO:0000313" key="4">
    <source>
        <dbReference type="Proteomes" id="UP001286313"/>
    </source>
</evidence>
<dbReference type="InterPro" id="IPR007111">
    <property type="entry name" value="NACHT_NTPase"/>
</dbReference>
<keyword evidence="4" id="KW-1185">Reference proteome</keyword>
<feature type="compositionally biased region" description="Basic and acidic residues" evidence="1">
    <location>
        <begin position="819"/>
        <end position="829"/>
    </location>
</feature>